<feature type="transmembrane region" description="Helical" evidence="1">
    <location>
        <begin position="199"/>
        <end position="223"/>
    </location>
</feature>
<gene>
    <name evidence="3" type="ORF">BF93_11345</name>
</gene>
<proteinExistence type="predicted"/>
<dbReference type="AlphaFoldDB" id="Z9JWN9"/>
<accession>Z9JWN9</accession>
<dbReference type="PANTHER" id="PTHR35342:SF5">
    <property type="entry name" value="TRICARBOXYLIC TRANSPORT PROTEIN"/>
    <property type="match status" value="1"/>
</dbReference>
<feature type="transmembrane region" description="Helical" evidence="1">
    <location>
        <begin position="321"/>
        <end position="340"/>
    </location>
</feature>
<feature type="transmembrane region" description="Helical" evidence="1">
    <location>
        <begin position="169"/>
        <end position="187"/>
    </location>
</feature>
<dbReference type="RefSeq" id="WP_051486495.1">
    <property type="nucleotide sequence ID" value="NZ_KK069989.1"/>
</dbReference>
<dbReference type="STRING" id="396014.BF93_11345"/>
<dbReference type="Pfam" id="PF01970">
    <property type="entry name" value="TctA"/>
    <property type="match status" value="1"/>
</dbReference>
<feature type="transmembrane region" description="Helical" evidence="1">
    <location>
        <begin position="110"/>
        <end position="135"/>
    </location>
</feature>
<dbReference type="EMBL" id="JDYK01000003">
    <property type="protein sequence ID" value="EWS82216.1"/>
    <property type="molecule type" value="Genomic_DNA"/>
</dbReference>
<keyword evidence="1" id="KW-0472">Membrane</keyword>
<dbReference type="eggNOG" id="COG3333">
    <property type="taxonomic scope" value="Bacteria"/>
</dbReference>
<feature type="transmembrane region" description="Helical" evidence="1">
    <location>
        <begin position="46"/>
        <end position="69"/>
    </location>
</feature>
<feature type="transmembrane region" description="Helical" evidence="1">
    <location>
        <begin position="394"/>
        <end position="410"/>
    </location>
</feature>
<feature type="transmembrane region" description="Helical" evidence="1">
    <location>
        <begin position="20"/>
        <end position="39"/>
    </location>
</feature>
<dbReference type="HOGENOM" id="CLU_022936_2_0_11"/>
<feature type="transmembrane region" description="Helical" evidence="1">
    <location>
        <begin position="466"/>
        <end position="490"/>
    </location>
</feature>
<organism evidence="3 4">
    <name type="scientific">Brachybacterium phenoliresistens</name>
    <dbReference type="NCBI Taxonomy" id="396014"/>
    <lineage>
        <taxon>Bacteria</taxon>
        <taxon>Bacillati</taxon>
        <taxon>Actinomycetota</taxon>
        <taxon>Actinomycetes</taxon>
        <taxon>Micrococcales</taxon>
        <taxon>Dermabacteraceae</taxon>
        <taxon>Brachybacterium</taxon>
    </lineage>
</organism>
<comment type="caution">
    <text evidence="3">The sequence shown here is derived from an EMBL/GenBank/DDBJ whole genome shotgun (WGS) entry which is preliminary data.</text>
</comment>
<dbReference type="PANTHER" id="PTHR35342">
    <property type="entry name" value="TRICARBOXYLIC TRANSPORT PROTEIN"/>
    <property type="match status" value="1"/>
</dbReference>
<feature type="domain" description="DUF112" evidence="2">
    <location>
        <begin position="20"/>
        <end position="442"/>
    </location>
</feature>
<dbReference type="Proteomes" id="UP000023067">
    <property type="component" value="Unassembled WGS sequence"/>
</dbReference>
<evidence type="ECO:0000313" key="3">
    <source>
        <dbReference type="EMBL" id="EWS82216.1"/>
    </source>
</evidence>
<name>Z9JWN9_9MICO</name>
<feature type="transmembrane region" description="Helical" evidence="1">
    <location>
        <begin position="360"/>
        <end position="382"/>
    </location>
</feature>
<keyword evidence="1" id="KW-0812">Transmembrane</keyword>
<dbReference type="OrthoDB" id="9781349at2"/>
<protein>
    <submittedName>
        <fullName evidence="3">Tripartite tricarboxylate transporter TctA</fullName>
    </submittedName>
</protein>
<sequence length="513" mass="53306">MDVLSSLIGGFGDVLHPINLLWVLIGCLLGTAVGVMPGLGSSMAVALLLPVTFALEPTAAFIMFAGIYFGGLFGDSTMAILMNTPGQASAIASTFEGHAMARAGRAPQALATAAIGAFVGGFVASIIMVFLTPWLAAFSSSFGPAEYFALALFAFISTSSMLADSAIKGLLSLSLGLGISVIGIDGVSGAPRFTMGSALLFDGISLVVVTVAMLALAEVIYVACRERFDPTVRPIRPSGRPWLSRQEVKEAAPAWARGTAIGLPFGVIPAGGSELPTFLAFGLEKRLDGKRRPPRFGTGAIRGLAAPEAAGNATTGMSMGALLALGLPVSATAAIMLAAFRQYGIQPGPLMFERSGDLAWTLIASFFVAMIVLLVINMPFAALWAKLLLIPKPYLYAGISVFCGLGIYATSSSVADLLILLGIALVGFVMRVADYPLAPLIIGMVLGPLAETSLRDALMSAAGNPLTLVDGPIVTLIYLLMVAAIAFTIITRVRDHRAARHDANRAASDQIIL</sequence>
<evidence type="ECO:0000259" key="2">
    <source>
        <dbReference type="Pfam" id="PF01970"/>
    </source>
</evidence>
<feature type="transmembrane region" description="Helical" evidence="1">
    <location>
        <begin position="417"/>
        <end position="446"/>
    </location>
</feature>
<evidence type="ECO:0000256" key="1">
    <source>
        <dbReference type="SAM" id="Phobius"/>
    </source>
</evidence>
<dbReference type="PATRIC" id="fig|396014.3.peg.777"/>
<evidence type="ECO:0000313" key="4">
    <source>
        <dbReference type="Proteomes" id="UP000023067"/>
    </source>
</evidence>
<keyword evidence="1" id="KW-1133">Transmembrane helix</keyword>
<reference evidence="3 4" key="1">
    <citation type="submission" date="2014-02" db="EMBL/GenBank/DDBJ databases">
        <title>Genome sequence of Brachybacterium phenoliresistens strain W13A50.</title>
        <authorList>
            <person name="Wang X."/>
        </authorList>
    </citation>
    <scope>NUCLEOTIDE SEQUENCE [LARGE SCALE GENOMIC DNA]</scope>
    <source>
        <strain evidence="3 4">W13A50</strain>
    </source>
</reference>
<dbReference type="InterPro" id="IPR002823">
    <property type="entry name" value="DUF112_TM"/>
</dbReference>
<keyword evidence="4" id="KW-1185">Reference proteome</keyword>